<dbReference type="Pfam" id="PF12222">
    <property type="entry name" value="PNGaseA"/>
    <property type="match status" value="1"/>
</dbReference>
<dbReference type="PANTHER" id="PTHR31104">
    <property type="entry name" value="PEPTIDE-N4-(N-ACETYL-BETA-GLUCOSAMINYL)ASPARAGINE AMIDASE A PROTEIN"/>
    <property type="match status" value="1"/>
</dbReference>
<dbReference type="RefSeq" id="XP_033650776.1">
    <property type="nucleotide sequence ID" value="XM_033793385.1"/>
</dbReference>
<dbReference type="GeneID" id="54546560"/>
<sequence>MFFNDTEIFRTSTAEPTQNGIIWTYIKDMSNYLALFKEPQRIIFDLGNLVDDTYTGSWHTTLTATFFETEDDIDAADMIIPVSARKSAADSPSGFVVPESKAVNTLRFPRNINKAIFTISACGQATEEFWWSNVLSSDTKVFGNETSLYGYSPFRELQLLIDGSLAGVAWPFPVIFTGGIVPGFWRPVVGIDAFDLRDDEIDITPFVPLLADGNEHSFEIRVAGIDDDGKGNGNLTTAIGSNWVVTGKVFVWLDRAGTITTGTLPTISAPEPYLDLYSSAQKSRTGTVDALLYAVKVGRNLSISSTIETSSGTELATWQQNFVYSNEGEFTNGGNDQETRQYTSGFDASSNGYSKTFDYPLYVFSTYNVQAGGNFTIHGKLARGKNVKRIGQLAFPSELKTFSQTPPYESSFIGTSTSDLQNGTASYLGAPALKRSFGSGSTEQRYFLYGVSDSATVVQDATPGLAAQGITELYRRHVLAANDSILLDEETLAGAGLKMQHSQSLSGDDKQVFAEVGIRKLLGRGPF</sequence>
<protein>
    <recommendedName>
        <fullName evidence="1">Peptide N-acetyl-beta-D-glucosaminyl asparaginase amidase A N-terminal domain-containing protein</fullName>
    </recommendedName>
</protein>
<evidence type="ECO:0000259" key="1">
    <source>
        <dbReference type="Pfam" id="PF12222"/>
    </source>
</evidence>
<evidence type="ECO:0000313" key="2">
    <source>
        <dbReference type="EMBL" id="KAF2273237.1"/>
    </source>
</evidence>
<evidence type="ECO:0000313" key="3">
    <source>
        <dbReference type="Proteomes" id="UP000800097"/>
    </source>
</evidence>
<dbReference type="Proteomes" id="UP000800097">
    <property type="component" value="Unassembled WGS sequence"/>
</dbReference>
<feature type="domain" description="Peptide N-acetyl-beta-D-glucosaminyl asparaginase amidase A N-terminal" evidence="1">
    <location>
        <begin position="1"/>
        <end position="264"/>
    </location>
</feature>
<gene>
    <name evidence="2" type="ORF">EI97DRAFT_165328</name>
</gene>
<name>A0A6A6JAF1_WESOR</name>
<dbReference type="InterPro" id="IPR021102">
    <property type="entry name" value="PNGase_A"/>
</dbReference>
<dbReference type="EMBL" id="ML986512">
    <property type="protein sequence ID" value="KAF2273237.1"/>
    <property type="molecule type" value="Genomic_DNA"/>
</dbReference>
<proteinExistence type="predicted"/>
<dbReference type="Pfam" id="PF25156">
    <property type="entry name" value="PNGase_A_C"/>
    <property type="match status" value="1"/>
</dbReference>
<keyword evidence="3" id="KW-1185">Reference proteome</keyword>
<dbReference type="OrthoDB" id="1612078at2759"/>
<accession>A0A6A6JAF1</accession>
<organism evidence="2 3">
    <name type="scientific">Westerdykella ornata</name>
    <dbReference type="NCBI Taxonomy" id="318751"/>
    <lineage>
        <taxon>Eukaryota</taxon>
        <taxon>Fungi</taxon>
        <taxon>Dikarya</taxon>
        <taxon>Ascomycota</taxon>
        <taxon>Pezizomycotina</taxon>
        <taxon>Dothideomycetes</taxon>
        <taxon>Pleosporomycetidae</taxon>
        <taxon>Pleosporales</taxon>
        <taxon>Sporormiaceae</taxon>
        <taxon>Westerdykella</taxon>
    </lineage>
</organism>
<dbReference type="InterPro" id="IPR056948">
    <property type="entry name" value="PNGaseA_N"/>
</dbReference>
<dbReference type="AlphaFoldDB" id="A0A6A6JAF1"/>
<reference evidence="2" key="1">
    <citation type="journal article" date="2020" name="Stud. Mycol.">
        <title>101 Dothideomycetes genomes: a test case for predicting lifestyles and emergence of pathogens.</title>
        <authorList>
            <person name="Haridas S."/>
            <person name="Albert R."/>
            <person name="Binder M."/>
            <person name="Bloem J."/>
            <person name="Labutti K."/>
            <person name="Salamov A."/>
            <person name="Andreopoulos B."/>
            <person name="Baker S."/>
            <person name="Barry K."/>
            <person name="Bills G."/>
            <person name="Bluhm B."/>
            <person name="Cannon C."/>
            <person name="Castanera R."/>
            <person name="Culley D."/>
            <person name="Daum C."/>
            <person name="Ezra D."/>
            <person name="Gonzalez J."/>
            <person name="Henrissat B."/>
            <person name="Kuo A."/>
            <person name="Liang C."/>
            <person name="Lipzen A."/>
            <person name="Lutzoni F."/>
            <person name="Magnuson J."/>
            <person name="Mondo S."/>
            <person name="Nolan M."/>
            <person name="Ohm R."/>
            <person name="Pangilinan J."/>
            <person name="Park H.-J."/>
            <person name="Ramirez L."/>
            <person name="Alfaro M."/>
            <person name="Sun H."/>
            <person name="Tritt A."/>
            <person name="Yoshinaga Y."/>
            <person name="Zwiers L.-H."/>
            <person name="Turgeon B."/>
            <person name="Goodwin S."/>
            <person name="Spatafora J."/>
            <person name="Crous P."/>
            <person name="Grigoriev I."/>
        </authorList>
    </citation>
    <scope>NUCLEOTIDE SEQUENCE</scope>
    <source>
        <strain evidence="2">CBS 379.55</strain>
    </source>
</reference>